<evidence type="ECO:0000313" key="1">
    <source>
        <dbReference type="EMBL" id="KAF3519732.1"/>
    </source>
</evidence>
<keyword evidence="2" id="KW-1185">Reference proteome</keyword>
<proteinExistence type="predicted"/>
<evidence type="ECO:0000313" key="2">
    <source>
        <dbReference type="Proteomes" id="UP000266723"/>
    </source>
</evidence>
<accession>A0ABQ7AZP6</accession>
<organism evidence="1 2">
    <name type="scientific">Brassica cretica</name>
    <name type="common">Mustard</name>
    <dbReference type="NCBI Taxonomy" id="69181"/>
    <lineage>
        <taxon>Eukaryota</taxon>
        <taxon>Viridiplantae</taxon>
        <taxon>Streptophyta</taxon>
        <taxon>Embryophyta</taxon>
        <taxon>Tracheophyta</taxon>
        <taxon>Spermatophyta</taxon>
        <taxon>Magnoliopsida</taxon>
        <taxon>eudicotyledons</taxon>
        <taxon>Gunneridae</taxon>
        <taxon>Pentapetalae</taxon>
        <taxon>rosids</taxon>
        <taxon>malvids</taxon>
        <taxon>Brassicales</taxon>
        <taxon>Brassicaceae</taxon>
        <taxon>Brassiceae</taxon>
        <taxon>Brassica</taxon>
    </lineage>
</organism>
<reference evidence="1 2" key="1">
    <citation type="journal article" date="2020" name="BMC Genomics">
        <title>Intraspecific diversification of the crop wild relative Brassica cretica Lam. using demographic model selection.</title>
        <authorList>
            <person name="Kioukis A."/>
            <person name="Michalopoulou V.A."/>
            <person name="Briers L."/>
            <person name="Pirintsos S."/>
            <person name="Studholme D.J."/>
            <person name="Pavlidis P."/>
            <person name="Sarris P.F."/>
        </authorList>
    </citation>
    <scope>NUCLEOTIDE SEQUENCE [LARGE SCALE GENOMIC DNA]</scope>
    <source>
        <strain evidence="2">cv. PFS-1207/04</strain>
    </source>
</reference>
<dbReference type="EMBL" id="QGKV02001556">
    <property type="protein sequence ID" value="KAF3519732.1"/>
    <property type="molecule type" value="Genomic_DNA"/>
</dbReference>
<gene>
    <name evidence="1" type="ORF">DY000_02059129</name>
</gene>
<sequence>MSLLSIGIPHGVPGDIWVHLELKGGDYSDLWTSTAWSDFPERLHEVAVTHIPERPGQSDIERTGSTFTHTTTFVLGALKTPNIIHVNDVMHA</sequence>
<dbReference type="Proteomes" id="UP000266723">
    <property type="component" value="Unassembled WGS sequence"/>
</dbReference>
<protein>
    <submittedName>
        <fullName evidence="1">Uncharacterized protein</fullName>
    </submittedName>
</protein>
<name>A0ABQ7AZP6_BRACR</name>
<comment type="caution">
    <text evidence="1">The sequence shown here is derived from an EMBL/GenBank/DDBJ whole genome shotgun (WGS) entry which is preliminary data.</text>
</comment>